<evidence type="ECO:0000313" key="8">
    <source>
        <dbReference type="RefSeq" id="XP_008574728.1"/>
    </source>
</evidence>
<accession>A0ABM0R287</accession>
<evidence type="ECO:0000256" key="5">
    <source>
        <dbReference type="ARBA" id="ARBA00023180"/>
    </source>
</evidence>
<comment type="similarity">
    <text evidence="1">Belongs to the peptidase S28 family.</text>
</comment>
<protein>
    <submittedName>
        <fullName evidence="8">Dipeptidyl peptidase 2</fullName>
    </submittedName>
</protein>
<feature type="chain" id="PRO_5046098538" evidence="6">
    <location>
        <begin position="32"/>
        <end position="507"/>
    </location>
</feature>
<reference evidence="8" key="1">
    <citation type="submission" date="2025-08" db="UniProtKB">
        <authorList>
            <consortium name="RefSeq"/>
        </authorList>
    </citation>
    <scope>IDENTIFICATION</scope>
</reference>
<proteinExistence type="inferred from homology"/>
<keyword evidence="2" id="KW-0645">Protease</keyword>
<dbReference type="RefSeq" id="XP_008574728.1">
    <property type="nucleotide sequence ID" value="XM_008576506.1"/>
</dbReference>
<evidence type="ECO:0000256" key="1">
    <source>
        <dbReference type="ARBA" id="ARBA00011079"/>
    </source>
</evidence>
<dbReference type="Proteomes" id="UP000694923">
    <property type="component" value="Unplaced"/>
</dbReference>
<keyword evidence="3 6" id="KW-0732">Signal</keyword>
<evidence type="ECO:0000256" key="4">
    <source>
        <dbReference type="ARBA" id="ARBA00022801"/>
    </source>
</evidence>
<keyword evidence="5" id="KW-0325">Glycoprotein</keyword>
<organism evidence="7 8">
    <name type="scientific">Galeopterus variegatus</name>
    <name type="common">Malayan flying lemur</name>
    <name type="synonym">Cynocephalus variegatus</name>
    <dbReference type="NCBI Taxonomy" id="482537"/>
    <lineage>
        <taxon>Eukaryota</taxon>
        <taxon>Metazoa</taxon>
        <taxon>Chordata</taxon>
        <taxon>Craniata</taxon>
        <taxon>Vertebrata</taxon>
        <taxon>Euteleostomi</taxon>
        <taxon>Mammalia</taxon>
        <taxon>Eutheria</taxon>
        <taxon>Euarchontoglires</taxon>
        <taxon>Dermoptera</taxon>
        <taxon>Cynocephalidae</taxon>
        <taxon>Galeopterus</taxon>
    </lineage>
</organism>
<dbReference type="Pfam" id="PF05577">
    <property type="entry name" value="Peptidase_S28"/>
    <property type="match status" value="1"/>
</dbReference>
<keyword evidence="4" id="KW-0378">Hydrolase</keyword>
<evidence type="ECO:0000256" key="6">
    <source>
        <dbReference type="SAM" id="SignalP"/>
    </source>
</evidence>
<dbReference type="InterPro" id="IPR042269">
    <property type="entry name" value="Ser_carbopepase_S28_SKS"/>
</dbReference>
<dbReference type="InterPro" id="IPR029058">
    <property type="entry name" value="AB_hydrolase_fold"/>
</dbReference>
<name>A0ABM0R287_GALVR</name>
<dbReference type="PANTHER" id="PTHR11010:SF107">
    <property type="entry name" value="DIPEPTIDYL PEPTIDASE 2"/>
    <property type="match status" value="1"/>
</dbReference>
<gene>
    <name evidence="8" type="primary">DPP7</name>
</gene>
<evidence type="ECO:0000256" key="3">
    <source>
        <dbReference type="ARBA" id="ARBA00022729"/>
    </source>
</evidence>
<dbReference type="SUPFAM" id="SSF53474">
    <property type="entry name" value="alpha/beta-Hydrolases"/>
    <property type="match status" value="1"/>
</dbReference>
<dbReference type="InterPro" id="IPR008758">
    <property type="entry name" value="Peptidase_S28"/>
</dbReference>
<sequence length="507" mass="56169">MSPQHRKPVARPAPPWAPVLLLALGLHGLEAGARRPAEPGFREGYFEQFLDHFNYERFGNKTFRQRFLLSDQFWNRGEGPIFFYTGNEGDVWSFANNSGFLVELAAQQAALLIFAEHRYYGKSLPFGQQSTQRGHTELLTVEQALADFAVLLQALQRDLGAEDAPAIAFGGSYGGMLSAYMRMKYPQLVAGALAASAPVIAVAGLGDSYQFFRDVTADFDRQGPKCAQGVREAFRQIKELFLQGAYDMVSQEFGTCQPLSGPRDLTQLFVFARNAFTVLAMMDYPYPTNFMGPLPANPVKVACERLLGEARRISGLRALAGLVYNSSGTQHCYDIYQLYHSCADPTGCGTGPDAKAWDYQACTEINLTFASNNVTDMFPDLPFTDALRQQYCMDTWGVWPRQDWLQTSFWGNNLKAASNIIFSNGDLDPWAGGGIQRNLSTSIVAVTIQGGAHHLDLRASHPEDPASVIEARRLEATLIGEWVKAARREQQPALRGGPRGRWRPLPS</sequence>
<dbReference type="Gene3D" id="3.40.50.1820">
    <property type="entry name" value="alpha/beta hydrolase"/>
    <property type="match status" value="1"/>
</dbReference>
<feature type="signal peptide" evidence="6">
    <location>
        <begin position="1"/>
        <end position="31"/>
    </location>
</feature>
<dbReference type="PANTHER" id="PTHR11010">
    <property type="entry name" value="PROTEASE S28 PRO-X CARBOXYPEPTIDASE-RELATED"/>
    <property type="match status" value="1"/>
</dbReference>
<keyword evidence="7" id="KW-1185">Reference proteome</keyword>
<evidence type="ECO:0000256" key="2">
    <source>
        <dbReference type="ARBA" id="ARBA00022670"/>
    </source>
</evidence>
<dbReference type="Gene3D" id="1.20.120.980">
    <property type="entry name" value="Serine carboxypeptidase S28, SKS domain"/>
    <property type="match status" value="1"/>
</dbReference>
<dbReference type="GeneID" id="103593510"/>
<evidence type="ECO:0000313" key="7">
    <source>
        <dbReference type="Proteomes" id="UP000694923"/>
    </source>
</evidence>